<protein>
    <submittedName>
        <fullName evidence="2">Uncharacterized protein</fullName>
    </submittedName>
</protein>
<dbReference type="EMBL" id="RCMK01001023">
    <property type="protein sequence ID" value="KAG2904423.1"/>
    <property type="molecule type" value="Genomic_DNA"/>
</dbReference>
<feature type="compositionally biased region" description="Polar residues" evidence="1">
    <location>
        <begin position="14"/>
        <end position="24"/>
    </location>
</feature>
<dbReference type="Proteomes" id="UP000736787">
    <property type="component" value="Unassembled WGS sequence"/>
</dbReference>
<evidence type="ECO:0000256" key="1">
    <source>
        <dbReference type="SAM" id="MobiDB-lite"/>
    </source>
</evidence>
<accession>A0A8T1BIE3</accession>
<dbReference type="AlphaFoldDB" id="A0A8T1BIE3"/>
<proteinExistence type="predicted"/>
<organism evidence="2 3">
    <name type="scientific">Phytophthora cactorum</name>
    <dbReference type="NCBI Taxonomy" id="29920"/>
    <lineage>
        <taxon>Eukaryota</taxon>
        <taxon>Sar</taxon>
        <taxon>Stramenopiles</taxon>
        <taxon>Oomycota</taxon>
        <taxon>Peronosporomycetes</taxon>
        <taxon>Peronosporales</taxon>
        <taxon>Peronosporaceae</taxon>
        <taxon>Phytophthora</taxon>
    </lineage>
</organism>
<feature type="region of interest" description="Disordered" evidence="1">
    <location>
        <begin position="1"/>
        <end position="31"/>
    </location>
</feature>
<name>A0A8T1BIE3_9STRA</name>
<reference evidence="2" key="1">
    <citation type="submission" date="2018-10" db="EMBL/GenBank/DDBJ databases">
        <title>Effector identification in a new, highly contiguous assembly of the strawberry crown rot pathogen Phytophthora cactorum.</title>
        <authorList>
            <person name="Armitage A.D."/>
            <person name="Nellist C.F."/>
            <person name="Bates H."/>
            <person name="Vickerstaff R.J."/>
            <person name="Harrison R.J."/>
        </authorList>
    </citation>
    <scope>NUCLEOTIDE SEQUENCE</scope>
    <source>
        <strain evidence="2">4040</strain>
    </source>
</reference>
<comment type="caution">
    <text evidence="2">The sequence shown here is derived from an EMBL/GenBank/DDBJ whole genome shotgun (WGS) entry which is preliminary data.</text>
</comment>
<gene>
    <name evidence="2" type="ORF">PC117_g21026</name>
</gene>
<dbReference type="PANTHER" id="PTHR33324:SF2">
    <property type="entry name" value="MYB_SANT-LIKE DNA-BINDING DOMAIN-CONTAINING PROTEIN"/>
    <property type="match status" value="1"/>
</dbReference>
<evidence type="ECO:0000313" key="2">
    <source>
        <dbReference type="EMBL" id="KAG2904423.1"/>
    </source>
</evidence>
<dbReference type="VEuPathDB" id="FungiDB:PC110_g20856"/>
<dbReference type="PANTHER" id="PTHR33324">
    <property type="entry name" value="EXPRESSED PROTEIN"/>
    <property type="match status" value="1"/>
</dbReference>
<sequence length="112" mass="12112">MKRKGEPSVATKAGATQGQALNETSAKRKKAAAPTISSLRVVLDWMTNPSNYNGKNKEALLNQIVQQLLSVGIEHRDSAGVLEKINTLEKQFRMAEDFLAGTGAGITDEKDL</sequence>
<evidence type="ECO:0000313" key="3">
    <source>
        <dbReference type="Proteomes" id="UP000736787"/>
    </source>
</evidence>